<name>A0A261VAZ8_9BORD</name>
<evidence type="ECO:0000313" key="3">
    <source>
        <dbReference type="Proteomes" id="UP000216429"/>
    </source>
</evidence>
<dbReference type="AlphaFoldDB" id="A0A261VAZ8"/>
<gene>
    <name evidence="2" type="ORF">CAL22_15925</name>
</gene>
<keyword evidence="1" id="KW-0732">Signal</keyword>
<evidence type="ECO:0000256" key="1">
    <source>
        <dbReference type="SAM" id="SignalP"/>
    </source>
</evidence>
<comment type="caution">
    <text evidence="2">The sequence shown here is derived from an EMBL/GenBank/DDBJ whole genome shotgun (WGS) entry which is preliminary data.</text>
</comment>
<dbReference type="EMBL" id="NEVU01000003">
    <property type="protein sequence ID" value="OZI71328.1"/>
    <property type="molecule type" value="Genomic_DNA"/>
</dbReference>
<proteinExistence type="predicted"/>
<protein>
    <recommendedName>
        <fullName evidence="4">Lipoprotein</fullName>
    </recommendedName>
</protein>
<evidence type="ECO:0000313" key="2">
    <source>
        <dbReference type="EMBL" id="OZI71328.1"/>
    </source>
</evidence>
<feature type="signal peptide" evidence="1">
    <location>
        <begin position="1"/>
        <end position="20"/>
    </location>
</feature>
<dbReference type="RefSeq" id="WP_094814895.1">
    <property type="nucleotide sequence ID" value="NZ_NEVU01000003.1"/>
</dbReference>
<sequence>MHRRLLLSLALSLYVLGCQAQSAEPAPASPPQAVSLLEGKLKFDLPDGFDASALPAGSAEDGTAGASGQLFVNNAARQVVVVSEAPTPGGVAADDDDKVFLNGAAQGFVSQQKQASADYQPIDEDTLHTGALGLRRINAKGSFAGTPTLNTSLLAGSGSRLVVVQIVSREDDPQGHAHLVQRVLDSMPARVAALAPR</sequence>
<evidence type="ECO:0008006" key="4">
    <source>
        <dbReference type="Google" id="ProtNLM"/>
    </source>
</evidence>
<keyword evidence="3" id="KW-1185">Reference proteome</keyword>
<feature type="chain" id="PRO_5013374538" description="Lipoprotein" evidence="1">
    <location>
        <begin position="21"/>
        <end position="197"/>
    </location>
</feature>
<organism evidence="2 3">
    <name type="scientific">Bordetella genomosp. 12</name>
    <dbReference type="NCBI Taxonomy" id="463035"/>
    <lineage>
        <taxon>Bacteria</taxon>
        <taxon>Pseudomonadati</taxon>
        <taxon>Pseudomonadota</taxon>
        <taxon>Betaproteobacteria</taxon>
        <taxon>Burkholderiales</taxon>
        <taxon>Alcaligenaceae</taxon>
        <taxon>Bordetella</taxon>
    </lineage>
</organism>
<accession>A0A261VAZ8</accession>
<reference evidence="3" key="1">
    <citation type="submission" date="2017-05" db="EMBL/GenBank/DDBJ databases">
        <title>Complete and WGS of Bordetella genogroups.</title>
        <authorList>
            <person name="Spilker T."/>
            <person name="Lipuma J."/>
        </authorList>
    </citation>
    <scope>NUCLEOTIDE SEQUENCE [LARGE SCALE GENOMIC DNA]</scope>
    <source>
        <strain evidence="3">AU6712</strain>
    </source>
</reference>
<dbReference type="OrthoDB" id="8640606at2"/>
<dbReference type="Proteomes" id="UP000216429">
    <property type="component" value="Unassembled WGS sequence"/>
</dbReference>